<keyword evidence="2" id="KW-1185">Reference proteome</keyword>
<accession>A0A9K3HF95</accession>
<dbReference type="Proteomes" id="UP000215914">
    <property type="component" value="Unassembled WGS sequence"/>
</dbReference>
<name>A0A9K3HF95_HELAN</name>
<sequence length="119" mass="13707">MRTPQNSVCGGTSPFLLTSDVGSDDHDSRLAIADLIIFPSPPLRDPKMSLSHMQLFDELSDTLILTLDYLEFSHEQQLLEYFKVVQRKQLITKIQRYSIRFVKTYIGHLSLHQLHLPPL</sequence>
<comment type="caution">
    <text evidence="1">The sequence shown here is derived from an EMBL/GenBank/DDBJ whole genome shotgun (WGS) entry which is preliminary data.</text>
</comment>
<dbReference type="Gramene" id="mRNA:HanXRQr2_Chr12g0533351">
    <property type="protein sequence ID" value="mRNA:HanXRQr2_Chr12g0533351"/>
    <property type="gene ID" value="HanXRQr2_Chr12g0533351"/>
</dbReference>
<proteinExistence type="predicted"/>
<evidence type="ECO:0000313" key="1">
    <source>
        <dbReference type="EMBL" id="KAF5777243.1"/>
    </source>
</evidence>
<organism evidence="1 2">
    <name type="scientific">Helianthus annuus</name>
    <name type="common">Common sunflower</name>
    <dbReference type="NCBI Taxonomy" id="4232"/>
    <lineage>
        <taxon>Eukaryota</taxon>
        <taxon>Viridiplantae</taxon>
        <taxon>Streptophyta</taxon>
        <taxon>Embryophyta</taxon>
        <taxon>Tracheophyta</taxon>
        <taxon>Spermatophyta</taxon>
        <taxon>Magnoliopsida</taxon>
        <taxon>eudicotyledons</taxon>
        <taxon>Gunneridae</taxon>
        <taxon>Pentapetalae</taxon>
        <taxon>asterids</taxon>
        <taxon>campanulids</taxon>
        <taxon>Asterales</taxon>
        <taxon>Asteraceae</taxon>
        <taxon>Asteroideae</taxon>
        <taxon>Heliantheae alliance</taxon>
        <taxon>Heliantheae</taxon>
        <taxon>Helianthus</taxon>
    </lineage>
</organism>
<protein>
    <submittedName>
        <fullName evidence="1">Uncharacterized protein</fullName>
    </submittedName>
</protein>
<gene>
    <name evidence="1" type="ORF">HanXRQr2_Chr12g0533351</name>
</gene>
<dbReference type="EMBL" id="MNCJ02000327">
    <property type="protein sequence ID" value="KAF5777243.1"/>
    <property type="molecule type" value="Genomic_DNA"/>
</dbReference>
<reference evidence="1" key="2">
    <citation type="submission" date="2020-06" db="EMBL/GenBank/DDBJ databases">
        <title>Helianthus annuus Genome sequencing and assembly Release 2.</title>
        <authorList>
            <person name="Gouzy J."/>
            <person name="Langlade N."/>
            <person name="Munos S."/>
        </authorList>
    </citation>
    <scope>NUCLEOTIDE SEQUENCE</scope>
    <source>
        <tissue evidence="1">Leaves</tissue>
    </source>
</reference>
<reference evidence="1" key="1">
    <citation type="journal article" date="2017" name="Nature">
        <title>The sunflower genome provides insights into oil metabolism, flowering and Asterid evolution.</title>
        <authorList>
            <person name="Badouin H."/>
            <person name="Gouzy J."/>
            <person name="Grassa C.J."/>
            <person name="Murat F."/>
            <person name="Staton S.E."/>
            <person name="Cottret L."/>
            <person name="Lelandais-Briere C."/>
            <person name="Owens G.L."/>
            <person name="Carrere S."/>
            <person name="Mayjonade B."/>
            <person name="Legrand L."/>
            <person name="Gill N."/>
            <person name="Kane N.C."/>
            <person name="Bowers J.E."/>
            <person name="Hubner S."/>
            <person name="Bellec A."/>
            <person name="Berard A."/>
            <person name="Berges H."/>
            <person name="Blanchet N."/>
            <person name="Boniface M.C."/>
            <person name="Brunel D."/>
            <person name="Catrice O."/>
            <person name="Chaidir N."/>
            <person name="Claudel C."/>
            <person name="Donnadieu C."/>
            <person name="Faraut T."/>
            <person name="Fievet G."/>
            <person name="Helmstetter N."/>
            <person name="King M."/>
            <person name="Knapp S.J."/>
            <person name="Lai Z."/>
            <person name="Le Paslier M.C."/>
            <person name="Lippi Y."/>
            <person name="Lorenzon L."/>
            <person name="Mandel J.R."/>
            <person name="Marage G."/>
            <person name="Marchand G."/>
            <person name="Marquand E."/>
            <person name="Bret-Mestries E."/>
            <person name="Morien E."/>
            <person name="Nambeesan S."/>
            <person name="Nguyen T."/>
            <person name="Pegot-Espagnet P."/>
            <person name="Pouilly N."/>
            <person name="Raftis F."/>
            <person name="Sallet E."/>
            <person name="Schiex T."/>
            <person name="Thomas J."/>
            <person name="Vandecasteele C."/>
            <person name="Vares D."/>
            <person name="Vear F."/>
            <person name="Vautrin S."/>
            <person name="Crespi M."/>
            <person name="Mangin B."/>
            <person name="Burke J.M."/>
            <person name="Salse J."/>
            <person name="Munos S."/>
            <person name="Vincourt P."/>
            <person name="Rieseberg L.H."/>
            <person name="Langlade N.B."/>
        </authorList>
    </citation>
    <scope>NUCLEOTIDE SEQUENCE</scope>
    <source>
        <tissue evidence="1">Leaves</tissue>
    </source>
</reference>
<dbReference type="AlphaFoldDB" id="A0A9K3HF95"/>
<evidence type="ECO:0000313" key="2">
    <source>
        <dbReference type="Proteomes" id="UP000215914"/>
    </source>
</evidence>